<name>K0BAC7_9ARCH</name>
<dbReference type="GeneID" id="13697644"/>
<evidence type="ECO:0000313" key="1">
    <source>
        <dbReference type="EMBL" id="AFS82434.1"/>
    </source>
</evidence>
<protein>
    <submittedName>
        <fullName evidence="1">Uncharacterized protein</fullName>
    </submittedName>
</protein>
<dbReference type="STRING" id="1229909.NSED_03140"/>
<dbReference type="RefSeq" id="WP_014964806.1">
    <property type="nucleotide sequence ID" value="NC_018656.1"/>
</dbReference>
<proteinExistence type="predicted"/>
<sequence>MIFSKKKITTAYTVEKCTKCGTLTKRKFHDGDVLFTKSTKCNSCDGLTRIEKIFGETIEQ</sequence>
<dbReference type="OrthoDB" id="1011at2157"/>
<organism evidence="1 2">
    <name type="scientific">Candidatus Nitrosopumilus sediminis</name>
    <dbReference type="NCBI Taxonomy" id="1229909"/>
    <lineage>
        <taxon>Archaea</taxon>
        <taxon>Nitrososphaerota</taxon>
        <taxon>Nitrososphaeria</taxon>
        <taxon>Nitrosopumilales</taxon>
        <taxon>Nitrosopumilaceae</taxon>
        <taxon>Nitrosopumilus</taxon>
    </lineage>
</organism>
<dbReference type="Proteomes" id="UP000006100">
    <property type="component" value="Chromosome"/>
</dbReference>
<dbReference type="EMBL" id="CP003843">
    <property type="protein sequence ID" value="AFS82434.1"/>
    <property type="molecule type" value="Genomic_DNA"/>
</dbReference>
<dbReference type="PATRIC" id="fig|1229909.8.peg.668"/>
<accession>K0BAC7</accession>
<evidence type="ECO:0000313" key="2">
    <source>
        <dbReference type="Proteomes" id="UP000006100"/>
    </source>
</evidence>
<dbReference type="HOGENOM" id="CLU_2930035_0_0_2"/>
<gene>
    <name evidence="1" type="ORF">NSED_03140</name>
</gene>
<dbReference type="eggNOG" id="arCOG03770">
    <property type="taxonomic scope" value="Archaea"/>
</dbReference>
<keyword evidence="2" id="KW-1185">Reference proteome</keyword>
<reference evidence="1 2" key="1">
    <citation type="journal article" date="2012" name="J. Bacteriol.">
        <title>Draft Genome Sequence of an Ammonia-Oxidizing Archaeon, "Candidatus Nitrosopumilus sediminis" AR2, from Svalbard in the Arctic Circle.</title>
        <authorList>
            <person name="Park S.J."/>
            <person name="Kim J.G."/>
            <person name="Jung M.Y."/>
            <person name="Kim S.J."/>
            <person name="Cha I.T."/>
            <person name="Ghai R."/>
            <person name="Martin-Cuadrado A.B."/>
            <person name="Rodriguez-Valera F."/>
            <person name="Rhee S.K."/>
        </authorList>
    </citation>
    <scope>NUCLEOTIDE SEQUENCE [LARGE SCALE GENOMIC DNA]</scope>
    <source>
        <strain evidence="1 2">AR2</strain>
    </source>
</reference>
<dbReference type="KEGG" id="nir:NSED_03140"/>
<dbReference type="AlphaFoldDB" id="K0BAC7"/>